<dbReference type="SUPFAM" id="SSF56672">
    <property type="entry name" value="DNA/RNA polymerases"/>
    <property type="match status" value="1"/>
</dbReference>
<accession>A0A225W837</accession>
<sequence>MTMRARKVSAFVCALWHIVWLRTTFGLKNGPMIYQRMLNNALWGFGQPKGVWNHFAERMQVAETDAVNQRSNNSSSWKLTNSRTKFHADREFTLELDPVLQLVNDPAADMFTTNEPDESTN</sequence>
<dbReference type="EMBL" id="NBNE01001653">
    <property type="protein sequence ID" value="OWZ13167.1"/>
    <property type="molecule type" value="Genomic_DNA"/>
</dbReference>
<organism evidence="2 3">
    <name type="scientific">Phytophthora megakarya</name>
    <dbReference type="NCBI Taxonomy" id="4795"/>
    <lineage>
        <taxon>Eukaryota</taxon>
        <taxon>Sar</taxon>
        <taxon>Stramenopiles</taxon>
        <taxon>Oomycota</taxon>
        <taxon>Peronosporomycetes</taxon>
        <taxon>Peronosporales</taxon>
        <taxon>Peronosporaceae</taxon>
        <taxon>Phytophthora</taxon>
    </lineage>
</organism>
<name>A0A225W837_9STRA</name>
<dbReference type="InterPro" id="IPR051320">
    <property type="entry name" value="Viral_Replic_Matur_Polypro"/>
</dbReference>
<keyword evidence="3" id="KW-1185">Reference proteome</keyword>
<evidence type="ECO:0000256" key="1">
    <source>
        <dbReference type="SAM" id="SignalP"/>
    </source>
</evidence>
<evidence type="ECO:0000313" key="3">
    <source>
        <dbReference type="Proteomes" id="UP000198211"/>
    </source>
</evidence>
<gene>
    <name evidence="2" type="ORF">PHMEG_00013565</name>
</gene>
<dbReference type="OrthoDB" id="115435at2759"/>
<feature type="chain" id="PRO_5012375361" evidence="1">
    <location>
        <begin position="27"/>
        <end position="121"/>
    </location>
</feature>
<dbReference type="PANTHER" id="PTHR33064">
    <property type="entry name" value="POL PROTEIN"/>
    <property type="match status" value="1"/>
</dbReference>
<dbReference type="InterPro" id="IPR043502">
    <property type="entry name" value="DNA/RNA_pol_sf"/>
</dbReference>
<reference evidence="3" key="1">
    <citation type="submission" date="2017-03" db="EMBL/GenBank/DDBJ databases">
        <title>Phytopthora megakarya and P. palmivora, two closely related causual agents of cacao black pod achieved similar genome size and gene model numbers by different mechanisms.</title>
        <authorList>
            <person name="Ali S."/>
            <person name="Shao J."/>
            <person name="Larry D.J."/>
            <person name="Kronmiller B."/>
            <person name="Shen D."/>
            <person name="Strem M.D."/>
            <person name="Melnick R.L."/>
            <person name="Guiltinan M.J."/>
            <person name="Tyler B.M."/>
            <person name="Meinhardt L.W."/>
            <person name="Bailey B.A."/>
        </authorList>
    </citation>
    <scope>NUCLEOTIDE SEQUENCE [LARGE SCALE GENOMIC DNA]</scope>
    <source>
        <strain evidence="3">zdho120</strain>
    </source>
</reference>
<protein>
    <submittedName>
        <fullName evidence="2">Uncharacterized protein</fullName>
    </submittedName>
</protein>
<comment type="caution">
    <text evidence="2">The sequence shown here is derived from an EMBL/GenBank/DDBJ whole genome shotgun (WGS) entry which is preliminary data.</text>
</comment>
<evidence type="ECO:0000313" key="2">
    <source>
        <dbReference type="EMBL" id="OWZ13167.1"/>
    </source>
</evidence>
<keyword evidence="1" id="KW-0732">Signal</keyword>
<dbReference type="PANTHER" id="PTHR33064:SF37">
    <property type="entry name" value="RIBONUCLEASE H"/>
    <property type="match status" value="1"/>
</dbReference>
<proteinExistence type="predicted"/>
<feature type="signal peptide" evidence="1">
    <location>
        <begin position="1"/>
        <end position="26"/>
    </location>
</feature>
<dbReference type="AlphaFoldDB" id="A0A225W837"/>
<dbReference type="Proteomes" id="UP000198211">
    <property type="component" value="Unassembled WGS sequence"/>
</dbReference>